<reference evidence="2 3" key="1">
    <citation type="submission" date="2018-02" db="EMBL/GenBank/DDBJ databases">
        <title>Comparative genomes isolates from brazilian mangrove.</title>
        <authorList>
            <person name="Araujo J.E."/>
            <person name="Taketani R.G."/>
            <person name="Silva M.C.P."/>
            <person name="Loureco M.V."/>
            <person name="Andreote F.D."/>
        </authorList>
    </citation>
    <scope>NUCLEOTIDE SEQUENCE [LARGE SCALE GENOMIC DNA]</scope>
    <source>
        <strain evidence="2 3">Hex-1 MGV</strain>
    </source>
</reference>
<dbReference type="InterPro" id="IPR000801">
    <property type="entry name" value="Esterase-like"/>
</dbReference>
<dbReference type="PANTHER" id="PTHR48098">
    <property type="entry name" value="ENTEROCHELIN ESTERASE-RELATED"/>
    <property type="match status" value="1"/>
</dbReference>
<feature type="domain" description="Glycoside hydrolase family 13 N-terminal" evidence="1">
    <location>
        <begin position="41"/>
        <end position="102"/>
    </location>
</feature>
<sequence length="395" mass="44111">MKSIPIALSFITIGLLLYPNLAQAQPGRQRSPRVVSPEVLEDGKIAFRILAPEAKSVRLVSSDLGNLSENGALTKNEEGIWEVEIGPVKTPGPIRYRFNIDGVTVADPANRETSESNTTVFSLAYAPGLEFMELRDVPHGQVAEVTYHSKTLDRFRRMHVYTPPGYEKGNESYPVFYLLHGASDSDDSWSTVGRANLIIDNMIAAGEAKPMIVVMPDGHVGRMDRQQRGLQMQDFVKEFADDIVPTIEKTFRVKEGRANHAIAGLSMGGAQTLDIALNDLDDYAYVGVYSSGIFGLRQRSADQQNNGPTWEEQHIEVLKNPDLKDGLKLFWFSTGKDDFLVDVSRASVDLLKKHDFDVVYEETDGGHTWINWRNYLRKFAAQLFQDEPANTEASE</sequence>
<evidence type="ECO:0000313" key="3">
    <source>
        <dbReference type="Proteomes" id="UP000238322"/>
    </source>
</evidence>
<dbReference type="InterPro" id="IPR050583">
    <property type="entry name" value="Mycobacterial_A85_antigen"/>
</dbReference>
<dbReference type="OrthoDB" id="184858at2"/>
<gene>
    <name evidence="2" type="ORF">C5Y83_05635</name>
</gene>
<dbReference type="GO" id="GO:0016747">
    <property type="term" value="F:acyltransferase activity, transferring groups other than amino-acyl groups"/>
    <property type="evidence" value="ECO:0007669"/>
    <property type="project" value="TreeGrafter"/>
</dbReference>
<dbReference type="Gene3D" id="3.40.50.1820">
    <property type="entry name" value="alpha/beta hydrolase"/>
    <property type="match status" value="1"/>
</dbReference>
<dbReference type="Proteomes" id="UP000238322">
    <property type="component" value="Unassembled WGS sequence"/>
</dbReference>
<dbReference type="PANTHER" id="PTHR48098:SF1">
    <property type="entry name" value="DIACYLGLYCEROL ACYLTRANSFERASE_MYCOLYLTRANSFERASE AG85A"/>
    <property type="match status" value="1"/>
</dbReference>
<dbReference type="RefSeq" id="WP_105328674.1">
    <property type="nucleotide sequence ID" value="NZ_PUHY01000005.1"/>
</dbReference>
<comment type="caution">
    <text evidence="2">The sequence shown here is derived from an EMBL/GenBank/DDBJ whole genome shotgun (WGS) entry which is preliminary data.</text>
</comment>
<dbReference type="SUPFAM" id="SSF81296">
    <property type="entry name" value="E set domains"/>
    <property type="match status" value="1"/>
</dbReference>
<proteinExistence type="predicted"/>
<dbReference type="Pfam" id="PF02922">
    <property type="entry name" value="CBM_48"/>
    <property type="match status" value="1"/>
</dbReference>
<organism evidence="2 3">
    <name type="scientific">Blastopirellula marina</name>
    <dbReference type="NCBI Taxonomy" id="124"/>
    <lineage>
        <taxon>Bacteria</taxon>
        <taxon>Pseudomonadati</taxon>
        <taxon>Planctomycetota</taxon>
        <taxon>Planctomycetia</taxon>
        <taxon>Pirellulales</taxon>
        <taxon>Pirellulaceae</taxon>
        <taxon>Blastopirellula</taxon>
    </lineage>
</organism>
<name>A0A2S8FZ08_9BACT</name>
<protein>
    <submittedName>
        <fullName evidence="2">Esterase</fullName>
    </submittedName>
</protein>
<evidence type="ECO:0000259" key="1">
    <source>
        <dbReference type="Pfam" id="PF02922"/>
    </source>
</evidence>
<evidence type="ECO:0000313" key="2">
    <source>
        <dbReference type="EMBL" id="PQO37425.1"/>
    </source>
</evidence>
<dbReference type="InterPro" id="IPR013783">
    <property type="entry name" value="Ig-like_fold"/>
</dbReference>
<dbReference type="SUPFAM" id="SSF53474">
    <property type="entry name" value="alpha/beta-Hydrolases"/>
    <property type="match status" value="1"/>
</dbReference>
<dbReference type="GO" id="GO:0004553">
    <property type="term" value="F:hydrolase activity, hydrolyzing O-glycosyl compounds"/>
    <property type="evidence" value="ECO:0007669"/>
    <property type="project" value="InterPro"/>
</dbReference>
<dbReference type="InterPro" id="IPR014756">
    <property type="entry name" value="Ig_E-set"/>
</dbReference>
<dbReference type="InterPro" id="IPR004193">
    <property type="entry name" value="Glyco_hydro_13_N"/>
</dbReference>
<accession>A0A2S8FZ08</accession>
<dbReference type="AlphaFoldDB" id="A0A2S8FZ08"/>
<dbReference type="InterPro" id="IPR029058">
    <property type="entry name" value="AB_hydrolase_fold"/>
</dbReference>
<dbReference type="CDD" id="cd11294">
    <property type="entry name" value="E_set_Esterase_like_N"/>
    <property type="match status" value="1"/>
</dbReference>
<dbReference type="GO" id="GO:0005975">
    <property type="term" value="P:carbohydrate metabolic process"/>
    <property type="evidence" value="ECO:0007669"/>
    <property type="project" value="InterPro"/>
</dbReference>
<dbReference type="Gene3D" id="2.60.40.10">
    <property type="entry name" value="Immunoglobulins"/>
    <property type="match status" value="1"/>
</dbReference>
<dbReference type="EMBL" id="PUHY01000005">
    <property type="protein sequence ID" value="PQO37425.1"/>
    <property type="molecule type" value="Genomic_DNA"/>
</dbReference>
<dbReference type="Pfam" id="PF00756">
    <property type="entry name" value="Esterase"/>
    <property type="match status" value="1"/>
</dbReference>